<dbReference type="Proteomes" id="UP000182894">
    <property type="component" value="Unassembled WGS sequence"/>
</dbReference>
<dbReference type="OrthoDB" id="3237211at2"/>
<dbReference type="Pfam" id="PF07690">
    <property type="entry name" value="MFS_1"/>
    <property type="match status" value="1"/>
</dbReference>
<evidence type="ECO:0000256" key="1">
    <source>
        <dbReference type="ARBA" id="ARBA00022692"/>
    </source>
</evidence>
<name>A0A1G7VJC5_9PSED</name>
<feature type="transmembrane region" description="Helical" evidence="4">
    <location>
        <begin position="76"/>
        <end position="93"/>
    </location>
</feature>
<evidence type="ECO:0000256" key="3">
    <source>
        <dbReference type="ARBA" id="ARBA00023136"/>
    </source>
</evidence>
<organism evidence="6 7">
    <name type="scientific">Pseudomonas abietaniphila</name>
    <dbReference type="NCBI Taxonomy" id="89065"/>
    <lineage>
        <taxon>Bacteria</taxon>
        <taxon>Pseudomonadati</taxon>
        <taxon>Pseudomonadota</taxon>
        <taxon>Gammaproteobacteria</taxon>
        <taxon>Pseudomonadales</taxon>
        <taxon>Pseudomonadaceae</taxon>
        <taxon>Pseudomonas</taxon>
    </lineage>
</organism>
<keyword evidence="7" id="KW-1185">Reference proteome</keyword>
<feature type="transmembrane region" description="Helical" evidence="4">
    <location>
        <begin position="282"/>
        <end position="300"/>
    </location>
</feature>
<accession>A0A1G7VJC5</accession>
<sequence>MLAVFKHYPFSVNLLLLSSLFLTMGRAITLPYMVIYLSSNFTLGVSDIGLVVGSAMLVGSLLSVYGGYLTDKMSSYRLILSFTGFFTLGFIGMCVTAHLWMFFLFLVAFNFAYSVIDIVVKAAFGKLLPEAERGKVFSVRYSLINIGYAVGPFIGAGFAHMDMKLPFLISAALGLGTFLTYMIWGDRTLSPTDRASLPISFASVGRTLLKDHRLVCFTVGGALSAVAFGQFTGYISQYLVTTSTPEFTYQVISAVVAVNATVVICLQYLVGKRITNEHLNRWLTAGFSLFLLGVVGFALSTSVWHWALAVGIFTVGEVIVFPAEYMFIDRIAPEHLRGMYYGAQNLSSLGGALGPILCGFALASQPPQFMFYMLAAFIVAGGCFYLMGASFSNRHDYGSID</sequence>
<keyword evidence="3 4" id="KW-0472">Membrane</keyword>
<gene>
    <name evidence="6" type="ORF">SAMN05216605_102500</name>
</gene>
<feature type="transmembrane region" description="Helical" evidence="4">
    <location>
        <begin position="306"/>
        <end position="328"/>
    </location>
</feature>
<feature type="transmembrane region" description="Helical" evidence="4">
    <location>
        <begin position="214"/>
        <end position="235"/>
    </location>
</feature>
<feature type="transmembrane region" description="Helical" evidence="4">
    <location>
        <begin position="369"/>
        <end position="387"/>
    </location>
</feature>
<dbReference type="GO" id="GO:0022857">
    <property type="term" value="F:transmembrane transporter activity"/>
    <property type="evidence" value="ECO:0007669"/>
    <property type="project" value="InterPro"/>
</dbReference>
<feature type="domain" description="Major facilitator superfamily (MFS) profile" evidence="5">
    <location>
        <begin position="11"/>
        <end position="393"/>
    </location>
</feature>
<dbReference type="PROSITE" id="PS50850">
    <property type="entry name" value="MFS"/>
    <property type="match status" value="1"/>
</dbReference>
<feature type="transmembrane region" description="Helical" evidence="4">
    <location>
        <begin position="43"/>
        <end position="64"/>
    </location>
</feature>
<dbReference type="AlphaFoldDB" id="A0A1G7VJC5"/>
<dbReference type="RefSeq" id="WP_074750981.1">
    <property type="nucleotide sequence ID" value="NZ_FNCO01000002.1"/>
</dbReference>
<dbReference type="SUPFAM" id="SSF103473">
    <property type="entry name" value="MFS general substrate transporter"/>
    <property type="match status" value="1"/>
</dbReference>
<feature type="transmembrane region" description="Helical" evidence="4">
    <location>
        <begin position="165"/>
        <end position="184"/>
    </location>
</feature>
<evidence type="ECO:0000259" key="5">
    <source>
        <dbReference type="PROSITE" id="PS50850"/>
    </source>
</evidence>
<dbReference type="InterPro" id="IPR020846">
    <property type="entry name" value="MFS_dom"/>
</dbReference>
<dbReference type="EMBL" id="FNCO01000002">
    <property type="protein sequence ID" value="SDG59050.1"/>
    <property type="molecule type" value="Genomic_DNA"/>
</dbReference>
<protein>
    <submittedName>
        <fullName evidence="6">Predicted arabinose efflux permease, MFS family</fullName>
    </submittedName>
</protein>
<keyword evidence="1 4" id="KW-0812">Transmembrane</keyword>
<dbReference type="Gene3D" id="1.20.1250.20">
    <property type="entry name" value="MFS general substrate transporter like domains"/>
    <property type="match status" value="1"/>
</dbReference>
<feature type="transmembrane region" description="Helical" evidence="4">
    <location>
        <begin position="99"/>
        <end position="120"/>
    </location>
</feature>
<dbReference type="InterPro" id="IPR036259">
    <property type="entry name" value="MFS_trans_sf"/>
</dbReference>
<evidence type="ECO:0000256" key="2">
    <source>
        <dbReference type="ARBA" id="ARBA00022989"/>
    </source>
</evidence>
<reference evidence="7" key="1">
    <citation type="submission" date="2016-10" db="EMBL/GenBank/DDBJ databases">
        <authorList>
            <person name="Varghese N."/>
            <person name="Submissions S."/>
        </authorList>
    </citation>
    <scope>NUCLEOTIDE SEQUENCE [LARGE SCALE GENOMIC DNA]</scope>
    <source>
        <strain evidence="7">ATCC 700689</strain>
    </source>
</reference>
<dbReference type="InterPro" id="IPR011701">
    <property type="entry name" value="MFS"/>
</dbReference>
<dbReference type="PANTHER" id="PTHR23546">
    <property type="entry name" value="TRANSPORT PROTEIN"/>
    <property type="match status" value="1"/>
</dbReference>
<evidence type="ECO:0000313" key="7">
    <source>
        <dbReference type="Proteomes" id="UP000182894"/>
    </source>
</evidence>
<proteinExistence type="predicted"/>
<evidence type="ECO:0000256" key="4">
    <source>
        <dbReference type="SAM" id="Phobius"/>
    </source>
</evidence>
<feature type="transmembrane region" description="Helical" evidence="4">
    <location>
        <begin position="340"/>
        <end position="363"/>
    </location>
</feature>
<feature type="transmembrane region" description="Helical" evidence="4">
    <location>
        <begin position="247"/>
        <end position="270"/>
    </location>
</feature>
<dbReference type="PANTHER" id="PTHR23546:SF1">
    <property type="entry name" value="MEMBRANE PROTEIN"/>
    <property type="match status" value="1"/>
</dbReference>
<feature type="transmembrane region" description="Helical" evidence="4">
    <location>
        <begin position="141"/>
        <end position="159"/>
    </location>
</feature>
<keyword evidence="2 4" id="KW-1133">Transmembrane helix</keyword>
<dbReference type="STRING" id="89065.SAMN05216605_102500"/>
<evidence type="ECO:0000313" key="6">
    <source>
        <dbReference type="EMBL" id="SDG59050.1"/>
    </source>
</evidence>